<evidence type="ECO:0000313" key="1">
    <source>
        <dbReference type="EMBL" id="GAA1832155.1"/>
    </source>
</evidence>
<dbReference type="Proteomes" id="UP001500218">
    <property type="component" value="Unassembled WGS sequence"/>
</dbReference>
<accession>A0ABN2MNB9</accession>
<dbReference type="Gene3D" id="2.130.10.10">
    <property type="entry name" value="YVTN repeat-like/Quinoprotein amine dehydrogenase"/>
    <property type="match status" value="1"/>
</dbReference>
<dbReference type="SUPFAM" id="SSF110296">
    <property type="entry name" value="Oligoxyloglucan reducing end-specific cellobiohydrolase"/>
    <property type="match status" value="1"/>
</dbReference>
<evidence type="ECO:0000313" key="2">
    <source>
        <dbReference type="Proteomes" id="UP001500218"/>
    </source>
</evidence>
<gene>
    <name evidence="1" type="ORF">GCM10009682_58310</name>
</gene>
<dbReference type="RefSeq" id="WP_344139232.1">
    <property type="nucleotide sequence ID" value="NZ_BAAALT010000273.1"/>
</dbReference>
<comment type="caution">
    <text evidence="1">The sequence shown here is derived from an EMBL/GenBank/DDBJ whole genome shotgun (WGS) entry which is preliminary data.</text>
</comment>
<dbReference type="EMBL" id="BAAALT010000273">
    <property type="protein sequence ID" value="GAA1832155.1"/>
    <property type="molecule type" value="Genomic_DNA"/>
</dbReference>
<protein>
    <submittedName>
        <fullName evidence="1">Baseplate assembly protein</fullName>
    </submittedName>
</protein>
<dbReference type="InterPro" id="IPR015943">
    <property type="entry name" value="WD40/YVTN_repeat-like_dom_sf"/>
</dbReference>
<sequence>MTLPVPHLDDRTFDGLVAEALERAGRSCPEWTDRSVHDPGVALVEVFAHLTEVMLYRLNRLPEKAYVEFLNLLGVHRHPPAAAWVPLTFTRAPTATEAITIPAGTQATAKTVSFTVTQSVVLAAGQAELTVPAYHCEVVEGELVGVGTGAPGQSHRVARPPIATTTEAFDVLLGVEVPDGSLAEGVPARTHNGRTFEIWRPVATFAGAGPTDKVYVLNRGSGVVSFAPALDLGDARPVTLAAVPPANREIRLWYRTGGGPEGNVAAGTLTTLRTPIPGLSVTNREPARGGRALETIESALARGPYEFYGLQRAVTARDFELLATSGSASVARARAFTRTAMWSHARPGEVETVLVPHVDPQARPDWRLPMETVVAHQGDAARDRVQQDLDARRALGTTVVTTWARYKAVAVKGRLVVRAEDDPDVVRRRIHDRLHQTVSPLPTPANPTGWGFGEPLRASNVYRWLEQAEPGVRYVDEVRFELLDAPDKRVRALAADAYQADTWYAGCEEVLFRSTNGARGWEAVRRFPGETIRRVVPAQDNARPGVVARPGTVAVVSQVDESGSARVHVSDDLGESWLQVVEMEDPVLDAAWIDRDGVAALLLATDTGLYEVEAREAAVPLQIQVDPSDADLGFYAVRSFVSERGVVGVALAAQAQFGVYLSTAGGRSGTFANVGLTGVDTRTLEVQLDGPATVLWAGAAESDARKPGKGCFRARLFEADVRWQPMAAGWLGGTCWSLAFLGVTAVAATQSGGVLRLDTSAAGPQWLAADVNSGLPLRDRTRFEPVEAVTSGPAQILTGGAKGVYRSDDAQRFAATANRTTADAVTVPDTWLLCSAEHEIEVVRDATGSH</sequence>
<proteinExistence type="predicted"/>
<reference evidence="1 2" key="1">
    <citation type="journal article" date="2019" name="Int. J. Syst. Evol. Microbiol.">
        <title>The Global Catalogue of Microorganisms (GCM) 10K type strain sequencing project: providing services to taxonomists for standard genome sequencing and annotation.</title>
        <authorList>
            <consortium name="The Broad Institute Genomics Platform"/>
            <consortium name="The Broad Institute Genome Sequencing Center for Infectious Disease"/>
            <person name="Wu L."/>
            <person name="Ma J."/>
        </authorList>
    </citation>
    <scope>NUCLEOTIDE SEQUENCE [LARGE SCALE GENOMIC DNA]</scope>
    <source>
        <strain evidence="1 2">JCM 13250</strain>
    </source>
</reference>
<organism evidence="1 2">
    <name type="scientific">Luedemannella flava</name>
    <dbReference type="NCBI Taxonomy" id="349316"/>
    <lineage>
        <taxon>Bacteria</taxon>
        <taxon>Bacillati</taxon>
        <taxon>Actinomycetota</taxon>
        <taxon>Actinomycetes</taxon>
        <taxon>Micromonosporales</taxon>
        <taxon>Micromonosporaceae</taxon>
        <taxon>Luedemannella</taxon>
    </lineage>
</organism>
<keyword evidence="2" id="KW-1185">Reference proteome</keyword>
<name>A0ABN2MNB9_9ACTN</name>
<dbReference type="NCBIfam" id="TIGR02243">
    <property type="entry name" value="putative baseplate assembly protein"/>
    <property type="match status" value="1"/>
</dbReference>
<dbReference type="InterPro" id="IPR011749">
    <property type="entry name" value="CHP02243"/>
</dbReference>